<keyword evidence="4" id="KW-1133">Transmembrane helix</keyword>
<protein>
    <recommendedName>
        <fullName evidence="6">SD-repeat containing protein B domain-containing protein</fullName>
    </recommendedName>
</protein>
<reference evidence="7 8" key="1">
    <citation type="submission" date="2020-06" db="EMBL/GenBank/DDBJ databases">
        <title>Actinokineospora xiongansis sp. nov., isolated from soil of Baiyangdian.</title>
        <authorList>
            <person name="Zhang X."/>
        </authorList>
    </citation>
    <scope>NUCLEOTIDE SEQUENCE [LARGE SCALE GENOMIC DNA]</scope>
    <source>
        <strain evidence="7 8">HBU206404</strain>
    </source>
</reference>
<evidence type="ECO:0000256" key="3">
    <source>
        <dbReference type="ARBA" id="ARBA00022729"/>
    </source>
</evidence>
<name>A0ABR7L2C1_9PSEU</name>
<dbReference type="InterPro" id="IPR013783">
    <property type="entry name" value="Ig-like_fold"/>
</dbReference>
<feature type="transmembrane region" description="Helical" evidence="4">
    <location>
        <begin position="408"/>
        <end position="427"/>
    </location>
</feature>
<comment type="subcellular location">
    <subcellularLocation>
        <location evidence="1">Secreted</location>
    </subcellularLocation>
</comment>
<evidence type="ECO:0000256" key="2">
    <source>
        <dbReference type="ARBA" id="ARBA00022525"/>
    </source>
</evidence>
<evidence type="ECO:0000256" key="4">
    <source>
        <dbReference type="SAM" id="Phobius"/>
    </source>
</evidence>
<keyword evidence="3 5" id="KW-0732">Signal</keyword>
<feature type="signal peptide" evidence="5">
    <location>
        <begin position="1"/>
        <end position="32"/>
    </location>
</feature>
<gene>
    <name evidence="7" type="ORF">GPZ80_06525</name>
</gene>
<feature type="domain" description="SD-repeat containing protein B" evidence="6">
    <location>
        <begin position="39"/>
        <end position="109"/>
    </location>
</feature>
<dbReference type="EMBL" id="JABVED010000003">
    <property type="protein sequence ID" value="MBC6446830.1"/>
    <property type="molecule type" value="Genomic_DNA"/>
</dbReference>
<feature type="chain" id="PRO_5045675447" description="SD-repeat containing protein B domain-containing protein" evidence="5">
    <location>
        <begin position="33"/>
        <end position="436"/>
    </location>
</feature>
<keyword evidence="8" id="KW-1185">Reference proteome</keyword>
<dbReference type="RefSeq" id="WP_187219124.1">
    <property type="nucleotide sequence ID" value="NZ_JABVED010000003.1"/>
</dbReference>
<proteinExistence type="predicted"/>
<comment type="caution">
    <text evidence="7">The sequence shown here is derived from an EMBL/GenBank/DDBJ whole genome shotgun (WGS) entry which is preliminary data.</text>
</comment>
<evidence type="ECO:0000259" key="6">
    <source>
        <dbReference type="Pfam" id="PF17210"/>
    </source>
</evidence>
<dbReference type="Gene3D" id="2.60.40.10">
    <property type="entry name" value="Immunoglobulins"/>
    <property type="match status" value="2"/>
</dbReference>
<dbReference type="Pfam" id="PF17210">
    <property type="entry name" value="SdrD_B"/>
    <property type="match status" value="1"/>
</dbReference>
<keyword evidence="2" id="KW-0964">Secreted</keyword>
<sequence length="436" mass="44916">MSKKTKLVLHATTVAMLTAAVAPVLLTGTAAAQAPTTEFGGSVWFDRDSDGTVDEGESGRARAVVKAKGAGGEFTALTAADGTYRFSGIPFGAYEISHSDPAFATTTPTSFKIVLAAATTIDPILFGIRGATICGTVWRDANEDGLRQDGEPVIPNSTVGVESDGSNYENSAVDGTYCLADIPAGQQVLGANDRAGFDPSEGWTREGGDSKFGFTTGRTDPITVEAGASIKGVDAGYRVARMDMRTSQLLMISGDTTYDMKSPDFAPSIQVGDEFTIVGGVYPDGNLAEQLRATLTVPAGLKLVDTFGGMPSTIQGQSVSGGFEGRRHPGLIEFIGVTVRVESAFRAADVRLEVDRGGYADPNLANNVLTASIAAIEAETTPAAAVIPVNTTKTTVTASLAATGANPVATVGTGIALIAAGAGALWFTRRRASLAS</sequence>
<keyword evidence="4" id="KW-0472">Membrane</keyword>
<evidence type="ECO:0000256" key="1">
    <source>
        <dbReference type="ARBA" id="ARBA00004613"/>
    </source>
</evidence>
<dbReference type="Proteomes" id="UP000734823">
    <property type="component" value="Unassembled WGS sequence"/>
</dbReference>
<accession>A0ABR7L2C1</accession>
<dbReference type="SUPFAM" id="SSF117074">
    <property type="entry name" value="Hypothetical protein PA1324"/>
    <property type="match status" value="2"/>
</dbReference>
<evidence type="ECO:0000256" key="5">
    <source>
        <dbReference type="SAM" id="SignalP"/>
    </source>
</evidence>
<organism evidence="7 8">
    <name type="scientific">Actinokineospora xionganensis</name>
    <dbReference type="NCBI Taxonomy" id="2684470"/>
    <lineage>
        <taxon>Bacteria</taxon>
        <taxon>Bacillati</taxon>
        <taxon>Actinomycetota</taxon>
        <taxon>Actinomycetes</taxon>
        <taxon>Pseudonocardiales</taxon>
        <taxon>Pseudonocardiaceae</taxon>
        <taxon>Actinokineospora</taxon>
    </lineage>
</organism>
<dbReference type="InterPro" id="IPR033764">
    <property type="entry name" value="Sdr_B"/>
</dbReference>
<keyword evidence="4" id="KW-0812">Transmembrane</keyword>
<evidence type="ECO:0000313" key="8">
    <source>
        <dbReference type="Proteomes" id="UP000734823"/>
    </source>
</evidence>
<evidence type="ECO:0000313" key="7">
    <source>
        <dbReference type="EMBL" id="MBC6446830.1"/>
    </source>
</evidence>